<dbReference type="KEGG" id="fgg:FSB75_11825"/>
<gene>
    <name evidence="3" type="ORF">FSB75_11825</name>
</gene>
<evidence type="ECO:0000256" key="1">
    <source>
        <dbReference type="SAM" id="MobiDB-lite"/>
    </source>
</evidence>
<dbReference type="RefSeq" id="WP_146787512.1">
    <property type="nucleotide sequence ID" value="NZ_BAABIO010000001.1"/>
</dbReference>
<name>A0A5B8UJH5_9BACT</name>
<sequence length="554" mass="60378">MKRTPFLTALAGAALLLASCKSANKSGLAIPKDAAVVLHINSASLSSKLSWDDIKKTDWFKDAYNESKDSLAKKIMDDPKASGIDAGSDFAFFLKKRGRGGFSVFEGSVKDAAAFETLAKKISHQDKTEKDGEWNSIASDDNTVVTWNNSKFAVINDVPLGGMNPMGGGMNEITRYKADSLKVFVKQVMTNSDASLFDDDRFASVMKETGDMHVWVNSGVLYSDMAGMLSMMKFGSLLEDNVAAGTVNFEDGKIAAKMKQFYGKEMQKAMDKWKFKNVDASVLDRIPSDNVIGVMAMNTDPQGLKEFLKTIGVDGMANMFLSKANTSLDEVLSATKGQFVMALSDLQMKDTTISYGVSSDGKPMTVSTKSPDMSFLFATNVNQKASFEKLMNIVKPQVPEGSFAYQLNNDWFVAGNKAAAVNGFLSGNTTKHAFTDKISGHPFGFYLDVQRLLKTDFKGGAMAKSMLAESAAVWQDVVMVADEYKDGVATSEITINMVDGKTNSLKQLNQYIEKMHTAYKANKVAMENDTQNMSVDSTTTTTTPPPPVVEEPKH</sequence>
<dbReference type="AlphaFoldDB" id="A0A5B8UJH5"/>
<dbReference type="EMBL" id="CP042433">
    <property type="protein sequence ID" value="QEC56552.1"/>
    <property type="molecule type" value="Genomic_DNA"/>
</dbReference>
<accession>A0A5B8UJH5</accession>
<proteinExistence type="predicted"/>
<dbReference type="InterPro" id="IPR032276">
    <property type="entry name" value="DUF4836"/>
</dbReference>
<feature type="signal peptide" evidence="2">
    <location>
        <begin position="1"/>
        <end position="25"/>
    </location>
</feature>
<reference evidence="3 4" key="1">
    <citation type="journal article" date="2015" name="Int. J. Syst. Evol. Microbiol.">
        <title>Flavisolibacter ginsenosidimutans sp. nov., with ginsenoside-converting activity isolated from soil used for cultivating ginseng.</title>
        <authorList>
            <person name="Zhao Y."/>
            <person name="Liu Q."/>
            <person name="Kang M.S."/>
            <person name="Jin F."/>
            <person name="Yu H."/>
            <person name="Im W.T."/>
        </authorList>
    </citation>
    <scope>NUCLEOTIDE SEQUENCE [LARGE SCALE GENOMIC DNA]</scope>
    <source>
        <strain evidence="3 4">Gsoil 636</strain>
    </source>
</reference>
<feature type="region of interest" description="Disordered" evidence="1">
    <location>
        <begin position="532"/>
        <end position="554"/>
    </location>
</feature>
<dbReference type="PROSITE" id="PS51257">
    <property type="entry name" value="PROKAR_LIPOPROTEIN"/>
    <property type="match status" value="1"/>
</dbReference>
<dbReference type="Pfam" id="PF16120">
    <property type="entry name" value="DUF4836"/>
    <property type="match status" value="1"/>
</dbReference>
<dbReference type="Proteomes" id="UP000321204">
    <property type="component" value="Chromosome"/>
</dbReference>
<evidence type="ECO:0000313" key="4">
    <source>
        <dbReference type="Proteomes" id="UP000321204"/>
    </source>
</evidence>
<organism evidence="3 4">
    <name type="scientific">Flavisolibacter ginsenosidimutans</name>
    <dbReference type="NCBI Taxonomy" id="661481"/>
    <lineage>
        <taxon>Bacteria</taxon>
        <taxon>Pseudomonadati</taxon>
        <taxon>Bacteroidota</taxon>
        <taxon>Chitinophagia</taxon>
        <taxon>Chitinophagales</taxon>
        <taxon>Chitinophagaceae</taxon>
        <taxon>Flavisolibacter</taxon>
    </lineage>
</organism>
<protein>
    <submittedName>
        <fullName evidence="3">DUF4836 family protein</fullName>
    </submittedName>
</protein>
<evidence type="ECO:0000313" key="3">
    <source>
        <dbReference type="EMBL" id="QEC56552.1"/>
    </source>
</evidence>
<keyword evidence="2" id="KW-0732">Signal</keyword>
<keyword evidence="4" id="KW-1185">Reference proteome</keyword>
<evidence type="ECO:0000256" key="2">
    <source>
        <dbReference type="SAM" id="SignalP"/>
    </source>
</evidence>
<dbReference type="OrthoDB" id="609910at2"/>
<feature type="chain" id="PRO_5022723021" evidence="2">
    <location>
        <begin position="26"/>
        <end position="554"/>
    </location>
</feature>
<feature type="compositionally biased region" description="Pro residues" evidence="1">
    <location>
        <begin position="543"/>
        <end position="554"/>
    </location>
</feature>